<comment type="caution">
    <text evidence="2">The sequence shown here is derived from an EMBL/GenBank/DDBJ whole genome shotgun (WGS) entry which is preliminary data.</text>
</comment>
<reference evidence="2 3" key="1">
    <citation type="submission" date="2020-07" db="EMBL/GenBank/DDBJ databases">
        <title>Sequencing the genomes of 1000 actinobacteria strains.</title>
        <authorList>
            <person name="Klenk H.-P."/>
        </authorList>
    </citation>
    <scope>NUCLEOTIDE SEQUENCE [LARGE SCALE GENOMIC DNA]</scope>
    <source>
        <strain evidence="2 3">DSM 44442</strain>
    </source>
</reference>
<dbReference type="AlphaFoldDB" id="A0A7Z0J8G8"/>
<dbReference type="Gene3D" id="3.10.180.10">
    <property type="entry name" value="2,3-Dihydroxybiphenyl 1,2-Dioxygenase, domain 1"/>
    <property type="match status" value="2"/>
</dbReference>
<evidence type="ECO:0000313" key="3">
    <source>
        <dbReference type="Proteomes" id="UP000572051"/>
    </source>
</evidence>
<evidence type="ECO:0000313" key="2">
    <source>
        <dbReference type="EMBL" id="NYJ32717.1"/>
    </source>
</evidence>
<accession>A0A7Z0J8G8</accession>
<organism evidence="2 3">
    <name type="scientific">Nocardiopsis aegyptia</name>
    <dbReference type="NCBI Taxonomy" id="220378"/>
    <lineage>
        <taxon>Bacteria</taxon>
        <taxon>Bacillati</taxon>
        <taxon>Actinomycetota</taxon>
        <taxon>Actinomycetes</taxon>
        <taxon>Streptosporangiales</taxon>
        <taxon>Nocardiopsidaceae</taxon>
        <taxon>Nocardiopsis</taxon>
    </lineage>
</organism>
<dbReference type="InterPro" id="IPR041581">
    <property type="entry name" value="Glyoxalase_6"/>
</dbReference>
<proteinExistence type="predicted"/>
<dbReference type="CDD" id="cd06587">
    <property type="entry name" value="VOC"/>
    <property type="match status" value="1"/>
</dbReference>
<dbReference type="EMBL" id="JACCFS010000001">
    <property type="protein sequence ID" value="NYJ32717.1"/>
    <property type="molecule type" value="Genomic_DNA"/>
</dbReference>
<name>A0A7Z0J8G8_9ACTN</name>
<feature type="domain" description="VOC" evidence="1">
    <location>
        <begin position="124"/>
        <end position="240"/>
    </location>
</feature>
<keyword evidence="3" id="KW-1185">Reference proteome</keyword>
<protein>
    <recommendedName>
        <fullName evidence="1">VOC domain-containing protein</fullName>
    </recommendedName>
</protein>
<dbReference type="PANTHER" id="PTHR35908">
    <property type="entry name" value="HYPOTHETICAL FUSION PROTEIN"/>
    <property type="match status" value="1"/>
</dbReference>
<evidence type="ECO:0000259" key="1">
    <source>
        <dbReference type="PROSITE" id="PS51819"/>
    </source>
</evidence>
<dbReference type="PANTHER" id="PTHR35908:SF1">
    <property type="entry name" value="CONSERVED PROTEIN"/>
    <property type="match status" value="1"/>
</dbReference>
<dbReference type="Pfam" id="PF18029">
    <property type="entry name" value="Glyoxalase_6"/>
    <property type="match status" value="2"/>
</dbReference>
<dbReference type="InterPro" id="IPR029068">
    <property type="entry name" value="Glyas_Bleomycin-R_OHBP_Dase"/>
</dbReference>
<dbReference type="InterPro" id="IPR037523">
    <property type="entry name" value="VOC_core"/>
</dbReference>
<gene>
    <name evidence="2" type="ORF">HNR10_000598</name>
</gene>
<sequence>MYLDAIALEARNPSAQARFWSAALGVPAHPRGDAGFELRTPGTGFRLVPAPAAFTDRGEEAVTRLHLDLHGGSDHGGYARRLLGLGARRRDVGQGDVPWEVLADTEDHVFCVMPGARYAGPGPGIGALPIDSASPRADRDFWAKVTGWTPVGEPDDGGDPELRHPDGSGPLLAFCAELGPKPAGGRNAMGLVVGLDGGERAADAHQRLVDLGARPVESDPGALWRLFTDPSGNEFRLATAPTL</sequence>
<dbReference type="PROSITE" id="PS51819">
    <property type="entry name" value="VOC"/>
    <property type="match status" value="1"/>
</dbReference>
<dbReference type="SUPFAM" id="SSF54593">
    <property type="entry name" value="Glyoxalase/Bleomycin resistance protein/Dihydroxybiphenyl dioxygenase"/>
    <property type="match status" value="2"/>
</dbReference>
<dbReference type="RefSeq" id="WP_179820646.1">
    <property type="nucleotide sequence ID" value="NZ_JACCFS010000001.1"/>
</dbReference>
<dbReference type="Proteomes" id="UP000572051">
    <property type="component" value="Unassembled WGS sequence"/>
</dbReference>